<feature type="transmembrane region" description="Helical" evidence="9">
    <location>
        <begin position="25"/>
        <end position="48"/>
    </location>
</feature>
<keyword evidence="9" id="KW-0812">Transmembrane</keyword>
<dbReference type="Gene3D" id="3.30.565.10">
    <property type="entry name" value="Histidine kinase-like ATPase, C-terminal domain"/>
    <property type="match status" value="1"/>
</dbReference>
<evidence type="ECO:0000256" key="5">
    <source>
        <dbReference type="ARBA" id="ARBA00022741"/>
    </source>
</evidence>
<keyword evidence="9" id="KW-1133">Transmembrane helix</keyword>
<evidence type="ECO:0000256" key="9">
    <source>
        <dbReference type="SAM" id="Phobius"/>
    </source>
</evidence>
<dbReference type="RefSeq" id="WP_089374992.1">
    <property type="nucleotide sequence ID" value="NZ_FZOA01000003.1"/>
</dbReference>
<dbReference type="PANTHER" id="PTHR24421:SF10">
    <property type="entry name" value="NITRATE_NITRITE SENSOR PROTEIN NARQ"/>
    <property type="match status" value="1"/>
</dbReference>
<name>A0A238YW09_9PROT</name>
<evidence type="ECO:0000256" key="6">
    <source>
        <dbReference type="ARBA" id="ARBA00022777"/>
    </source>
</evidence>
<evidence type="ECO:0000256" key="2">
    <source>
        <dbReference type="ARBA" id="ARBA00012438"/>
    </source>
</evidence>
<dbReference type="InterPro" id="IPR011712">
    <property type="entry name" value="Sig_transdc_His_kin_sub3_dim/P"/>
</dbReference>
<dbReference type="GO" id="GO:0000155">
    <property type="term" value="F:phosphorelay sensor kinase activity"/>
    <property type="evidence" value="ECO:0007669"/>
    <property type="project" value="InterPro"/>
</dbReference>
<comment type="catalytic activity">
    <reaction evidence="1">
        <text>ATP + protein L-histidine = ADP + protein N-phospho-L-histidine.</text>
        <dbReference type="EC" id="2.7.13.3"/>
    </reaction>
</comment>
<dbReference type="InterPro" id="IPR036890">
    <property type="entry name" value="HATPase_C_sf"/>
</dbReference>
<dbReference type="EC" id="2.7.13.3" evidence="2"/>
<evidence type="ECO:0000256" key="1">
    <source>
        <dbReference type="ARBA" id="ARBA00000085"/>
    </source>
</evidence>
<dbReference type="Proteomes" id="UP000198305">
    <property type="component" value="Unassembled WGS sequence"/>
</dbReference>
<keyword evidence="6 11" id="KW-0418">Kinase</keyword>
<gene>
    <name evidence="11" type="ORF">SAMN05192560_0863</name>
</gene>
<protein>
    <recommendedName>
        <fullName evidence="2">histidine kinase</fullName>
        <ecNumber evidence="2">2.7.13.3</ecNumber>
    </recommendedName>
</protein>
<evidence type="ECO:0000256" key="3">
    <source>
        <dbReference type="ARBA" id="ARBA00022553"/>
    </source>
</evidence>
<keyword evidence="7" id="KW-0067">ATP-binding</keyword>
<keyword evidence="12" id="KW-1185">Reference proteome</keyword>
<dbReference type="Gene3D" id="1.20.5.1930">
    <property type="match status" value="1"/>
</dbReference>
<dbReference type="InterPro" id="IPR007891">
    <property type="entry name" value="CHASE3"/>
</dbReference>
<dbReference type="PROSITE" id="PS50109">
    <property type="entry name" value="HIS_KIN"/>
    <property type="match status" value="1"/>
</dbReference>
<dbReference type="GO" id="GO:0046983">
    <property type="term" value="F:protein dimerization activity"/>
    <property type="evidence" value="ECO:0007669"/>
    <property type="project" value="InterPro"/>
</dbReference>
<dbReference type="OrthoDB" id="9813412at2"/>
<keyword evidence="9" id="KW-0472">Membrane</keyword>
<dbReference type="EMBL" id="FZOA01000003">
    <property type="protein sequence ID" value="SNR74978.1"/>
    <property type="molecule type" value="Genomic_DNA"/>
</dbReference>
<dbReference type="SUPFAM" id="SSF55874">
    <property type="entry name" value="ATPase domain of HSP90 chaperone/DNA topoisomerase II/histidine kinase"/>
    <property type="match status" value="1"/>
</dbReference>
<reference evidence="12" key="1">
    <citation type="submission" date="2017-06" db="EMBL/GenBank/DDBJ databases">
        <authorList>
            <person name="Varghese N."/>
            <person name="Submissions S."/>
        </authorList>
    </citation>
    <scope>NUCLEOTIDE SEQUENCE [LARGE SCALE GENOMIC DNA]</scope>
    <source>
        <strain evidence="12">Ca-68</strain>
    </source>
</reference>
<dbReference type="InterPro" id="IPR050482">
    <property type="entry name" value="Sensor_HK_TwoCompSys"/>
</dbReference>
<feature type="domain" description="Histidine kinase" evidence="10">
    <location>
        <begin position="382"/>
        <end position="470"/>
    </location>
</feature>
<keyword evidence="3" id="KW-0597">Phosphoprotein</keyword>
<dbReference type="GO" id="GO:0016020">
    <property type="term" value="C:membrane"/>
    <property type="evidence" value="ECO:0007669"/>
    <property type="project" value="InterPro"/>
</dbReference>
<evidence type="ECO:0000256" key="4">
    <source>
        <dbReference type="ARBA" id="ARBA00022679"/>
    </source>
</evidence>
<sequence>MDIKAFGNILARWGDKLVKRLGGRVLAILLAAMVLALIAVFITDAWIVEIEKQSAQISQVQRNIMVLQQLRTSLNQAESAQRGYLLNHKNELVSAFDQAIDASRRYIQKVEGLLTSQTDFMQDKQEQSWLIALSSSLEARNAEMKLAISLVQTGKEEEALQVVKLDHGAAEMAKFMQYTQTLIDQQSQAQTKLMQKREKTIVITRSAVIGSTLLLLLLVIMVIRQLVQEMNHRDQLRQQLARDCETYEERMRENSYMMKTLALDYQSDVERARQKLARELHDELGSILTATKMDIAWTIRRVKDREPELVDKLDKTMGYLKRGIEFKRQVVHNLHPSIISTIGFWPALRSLVEDMAERNEWTLDLILPDETVELQETVSLIVYRVVQETLNNASKYAQATEVSVHLVDSLDHLKLEIDDNGIGTDLDKKTSTTHGLSGIRSRIMALGGSVDITSAPDQGFSLMVIIPTRLGSA</sequence>
<dbReference type="InterPro" id="IPR003594">
    <property type="entry name" value="HATPase_dom"/>
</dbReference>
<dbReference type="Pfam" id="PF02518">
    <property type="entry name" value="HATPase_c"/>
    <property type="match status" value="1"/>
</dbReference>
<keyword evidence="5" id="KW-0547">Nucleotide-binding</keyword>
<keyword evidence="4" id="KW-0808">Transferase</keyword>
<dbReference type="CDD" id="cd16917">
    <property type="entry name" value="HATPase_UhpB-NarQ-NarX-like"/>
    <property type="match status" value="1"/>
</dbReference>
<evidence type="ECO:0000256" key="8">
    <source>
        <dbReference type="ARBA" id="ARBA00023012"/>
    </source>
</evidence>
<dbReference type="Pfam" id="PF05227">
    <property type="entry name" value="CHASE3"/>
    <property type="match status" value="1"/>
</dbReference>
<dbReference type="PANTHER" id="PTHR24421">
    <property type="entry name" value="NITRATE/NITRITE SENSOR PROTEIN NARX-RELATED"/>
    <property type="match status" value="1"/>
</dbReference>
<accession>A0A238YW09</accession>
<evidence type="ECO:0000256" key="7">
    <source>
        <dbReference type="ARBA" id="ARBA00022840"/>
    </source>
</evidence>
<evidence type="ECO:0000313" key="11">
    <source>
        <dbReference type="EMBL" id="SNR74978.1"/>
    </source>
</evidence>
<dbReference type="InterPro" id="IPR005467">
    <property type="entry name" value="His_kinase_dom"/>
</dbReference>
<dbReference type="AlphaFoldDB" id="A0A238YW09"/>
<evidence type="ECO:0000259" key="10">
    <source>
        <dbReference type="PROSITE" id="PS50109"/>
    </source>
</evidence>
<organism evidence="11 12">
    <name type="scientific">Methylobacillus rhizosphaerae</name>
    <dbReference type="NCBI Taxonomy" id="551994"/>
    <lineage>
        <taxon>Bacteria</taxon>
        <taxon>Pseudomonadati</taxon>
        <taxon>Pseudomonadota</taxon>
        <taxon>Betaproteobacteria</taxon>
        <taxon>Nitrosomonadales</taxon>
        <taxon>Methylophilaceae</taxon>
        <taxon>Methylobacillus</taxon>
    </lineage>
</organism>
<proteinExistence type="predicted"/>
<dbReference type="GO" id="GO:0005524">
    <property type="term" value="F:ATP binding"/>
    <property type="evidence" value="ECO:0007669"/>
    <property type="project" value="UniProtKB-KW"/>
</dbReference>
<evidence type="ECO:0000313" key="12">
    <source>
        <dbReference type="Proteomes" id="UP000198305"/>
    </source>
</evidence>
<dbReference type="Pfam" id="PF07730">
    <property type="entry name" value="HisKA_3"/>
    <property type="match status" value="1"/>
</dbReference>
<keyword evidence="8" id="KW-0902">Two-component regulatory system</keyword>
<feature type="transmembrane region" description="Helical" evidence="9">
    <location>
        <begin position="202"/>
        <end position="223"/>
    </location>
</feature>